<evidence type="ECO:0000313" key="2">
    <source>
        <dbReference type="EMBL" id="CAL1603913.1"/>
    </source>
</evidence>
<feature type="region of interest" description="Disordered" evidence="1">
    <location>
        <begin position="39"/>
        <end position="75"/>
    </location>
</feature>
<dbReference type="GO" id="GO:1901673">
    <property type="term" value="P:regulation of mitotic spindle assembly"/>
    <property type="evidence" value="ECO:0007669"/>
    <property type="project" value="TreeGrafter"/>
</dbReference>
<name>A0AAV2LND7_KNICA</name>
<dbReference type="Pfam" id="PF15748">
    <property type="entry name" value="CCSAP"/>
    <property type="match status" value="1"/>
</dbReference>
<dbReference type="InterPro" id="IPR029774">
    <property type="entry name" value="CSAP"/>
</dbReference>
<dbReference type="GO" id="GO:0008017">
    <property type="term" value="F:microtubule binding"/>
    <property type="evidence" value="ECO:0007669"/>
    <property type="project" value="TreeGrafter"/>
</dbReference>
<dbReference type="AlphaFoldDB" id="A0AAV2LND7"/>
<dbReference type="EMBL" id="OZ035826">
    <property type="protein sequence ID" value="CAL1603913.1"/>
    <property type="molecule type" value="Genomic_DNA"/>
</dbReference>
<protein>
    <recommendedName>
        <fullName evidence="4">Centriole, cilia and spindle-associated protein</fullName>
    </recommendedName>
</protein>
<feature type="region of interest" description="Disordered" evidence="1">
    <location>
        <begin position="208"/>
        <end position="237"/>
    </location>
</feature>
<evidence type="ECO:0000313" key="3">
    <source>
        <dbReference type="Proteomes" id="UP001497482"/>
    </source>
</evidence>
<reference evidence="2 3" key="1">
    <citation type="submission" date="2024-04" db="EMBL/GenBank/DDBJ databases">
        <authorList>
            <person name="Waldvogel A.-M."/>
            <person name="Schoenle A."/>
        </authorList>
    </citation>
    <scope>NUCLEOTIDE SEQUENCE [LARGE SCALE GENOMIC DNA]</scope>
</reference>
<dbReference type="GO" id="GO:0036064">
    <property type="term" value="C:ciliary basal body"/>
    <property type="evidence" value="ECO:0007669"/>
    <property type="project" value="TreeGrafter"/>
</dbReference>
<dbReference type="GO" id="GO:0005819">
    <property type="term" value="C:spindle"/>
    <property type="evidence" value="ECO:0007669"/>
    <property type="project" value="TreeGrafter"/>
</dbReference>
<evidence type="ECO:0000256" key="1">
    <source>
        <dbReference type="SAM" id="MobiDB-lite"/>
    </source>
</evidence>
<dbReference type="Proteomes" id="UP001497482">
    <property type="component" value="Chromosome 4"/>
</dbReference>
<feature type="compositionally biased region" description="Polar residues" evidence="1">
    <location>
        <begin position="126"/>
        <end position="149"/>
    </location>
</feature>
<sequence>MKKFKDPKWDTFSKCYEEMLKYRLTRRLLEHTHIPWFWGESDTDSESGGRSPTPAGKNRNQEDQEVSVNRAEGELEECKQRETSIAVPRLVLSRDENISKGIVAGVAEVAENEQERRCDEGGRAKVSSTLQEKQTQVTTDKKLQLTSKPSRSRRVQPLPTQAIKEDVKQNRHPFILYASGEKDSDIARRKTHNVRPAASTKEIHESALRAKTRREVERQLQSQRAERRRSKSADVDKARLRAVAPEFNPWLTEYMRCFSARSR</sequence>
<keyword evidence="3" id="KW-1185">Reference proteome</keyword>
<dbReference type="PANTHER" id="PTHR31022:SF5">
    <property type="entry name" value="CENTRIOLE, CILIA AND SPINDLE-ASSOCIATED PROTEIN-RELATED"/>
    <property type="match status" value="1"/>
</dbReference>
<feature type="region of interest" description="Disordered" evidence="1">
    <location>
        <begin position="114"/>
        <end position="157"/>
    </location>
</feature>
<evidence type="ECO:0008006" key="4">
    <source>
        <dbReference type="Google" id="ProtNLM"/>
    </source>
</evidence>
<proteinExistence type="predicted"/>
<feature type="compositionally biased region" description="Basic and acidic residues" evidence="1">
    <location>
        <begin position="114"/>
        <end position="123"/>
    </location>
</feature>
<dbReference type="GO" id="GO:0035869">
    <property type="term" value="C:ciliary transition zone"/>
    <property type="evidence" value="ECO:0007669"/>
    <property type="project" value="TreeGrafter"/>
</dbReference>
<feature type="compositionally biased region" description="Basic and acidic residues" evidence="1">
    <location>
        <begin position="208"/>
        <end position="218"/>
    </location>
</feature>
<dbReference type="PANTHER" id="PTHR31022">
    <property type="entry name" value="CENTRIOLE, CILIA AND SPINDLE-ASSOCIATED PROTEIN"/>
    <property type="match status" value="1"/>
</dbReference>
<accession>A0AAV2LND7</accession>
<dbReference type="GO" id="GO:0005814">
    <property type="term" value="C:centriole"/>
    <property type="evidence" value="ECO:0007669"/>
    <property type="project" value="TreeGrafter"/>
</dbReference>
<organism evidence="2 3">
    <name type="scientific">Knipowitschia caucasica</name>
    <name type="common">Caucasian dwarf goby</name>
    <name type="synonym">Pomatoschistus caucasicus</name>
    <dbReference type="NCBI Taxonomy" id="637954"/>
    <lineage>
        <taxon>Eukaryota</taxon>
        <taxon>Metazoa</taxon>
        <taxon>Chordata</taxon>
        <taxon>Craniata</taxon>
        <taxon>Vertebrata</taxon>
        <taxon>Euteleostomi</taxon>
        <taxon>Actinopterygii</taxon>
        <taxon>Neopterygii</taxon>
        <taxon>Teleostei</taxon>
        <taxon>Neoteleostei</taxon>
        <taxon>Acanthomorphata</taxon>
        <taxon>Gobiaria</taxon>
        <taxon>Gobiiformes</taxon>
        <taxon>Gobioidei</taxon>
        <taxon>Gobiidae</taxon>
        <taxon>Gobiinae</taxon>
        <taxon>Knipowitschia</taxon>
    </lineage>
</organism>
<gene>
    <name evidence="2" type="ORF">KC01_LOCUS31511</name>
</gene>